<keyword evidence="2" id="KW-1185">Reference proteome</keyword>
<dbReference type="Proteomes" id="UP000006591">
    <property type="component" value="Chromosome 6"/>
</dbReference>
<evidence type="ECO:0000313" key="1">
    <source>
        <dbReference type="EnsemblPlants" id="ONIVA06G17350.1"/>
    </source>
</evidence>
<dbReference type="HOGENOM" id="CLU_2337217_0_0_1"/>
<dbReference type="Gramene" id="ONIVA06G17350.1">
    <property type="protein sequence ID" value="ONIVA06G17350.1"/>
    <property type="gene ID" value="ONIVA06G17350"/>
</dbReference>
<dbReference type="AlphaFoldDB" id="A0A0E0HQR1"/>
<protein>
    <submittedName>
        <fullName evidence="1">Uncharacterized protein</fullName>
    </submittedName>
</protein>
<reference evidence="1" key="2">
    <citation type="submission" date="2018-04" db="EMBL/GenBank/DDBJ databases">
        <title>OnivRS2 (Oryza nivara Reference Sequence Version 2).</title>
        <authorList>
            <person name="Zhang J."/>
            <person name="Kudrna D."/>
            <person name="Lee S."/>
            <person name="Talag J."/>
            <person name="Rajasekar S."/>
            <person name="Welchert J."/>
            <person name="Hsing Y.-I."/>
            <person name="Wing R.A."/>
        </authorList>
    </citation>
    <scope>NUCLEOTIDE SEQUENCE [LARGE SCALE GENOMIC DNA]</scope>
    <source>
        <strain evidence="1">SL10</strain>
    </source>
</reference>
<accession>A0A0E0HQR1</accession>
<proteinExistence type="predicted"/>
<dbReference type="EnsemblPlants" id="ONIVA06G17350.1">
    <property type="protein sequence ID" value="ONIVA06G17350.1"/>
    <property type="gene ID" value="ONIVA06G17350"/>
</dbReference>
<reference evidence="1" key="1">
    <citation type="submission" date="2015-04" db="UniProtKB">
        <authorList>
            <consortium name="EnsemblPlants"/>
        </authorList>
    </citation>
    <scope>IDENTIFICATION</scope>
    <source>
        <strain evidence="1">SL10</strain>
    </source>
</reference>
<name>A0A0E0HQR1_ORYNI</name>
<evidence type="ECO:0000313" key="2">
    <source>
        <dbReference type="Proteomes" id="UP000006591"/>
    </source>
</evidence>
<organism evidence="1">
    <name type="scientific">Oryza nivara</name>
    <name type="common">Indian wild rice</name>
    <name type="synonym">Oryza sativa f. spontanea</name>
    <dbReference type="NCBI Taxonomy" id="4536"/>
    <lineage>
        <taxon>Eukaryota</taxon>
        <taxon>Viridiplantae</taxon>
        <taxon>Streptophyta</taxon>
        <taxon>Embryophyta</taxon>
        <taxon>Tracheophyta</taxon>
        <taxon>Spermatophyta</taxon>
        <taxon>Magnoliopsida</taxon>
        <taxon>Liliopsida</taxon>
        <taxon>Poales</taxon>
        <taxon>Poaceae</taxon>
        <taxon>BOP clade</taxon>
        <taxon>Oryzoideae</taxon>
        <taxon>Oryzeae</taxon>
        <taxon>Oryzinae</taxon>
        <taxon>Oryza</taxon>
    </lineage>
</organism>
<sequence>MAITAFGGQSISSRLIYRRDKTTIDLRRQFGWRCLPPSSSTGPSSASHAAADSSAPLGRSFRLAATARACPTACEAGPRYAMLTVSPPFVRRDAAFLR</sequence>